<accession>A0ACC2WI86</accession>
<evidence type="ECO:0000313" key="2">
    <source>
        <dbReference type="Proteomes" id="UP001241377"/>
    </source>
</evidence>
<proteinExistence type="predicted"/>
<comment type="caution">
    <text evidence="1">The sequence shown here is derived from an EMBL/GenBank/DDBJ whole genome shotgun (WGS) entry which is preliminary data.</text>
</comment>
<gene>
    <name evidence="1" type="ORF">QFC19_001307</name>
</gene>
<keyword evidence="2" id="KW-1185">Reference proteome</keyword>
<protein>
    <submittedName>
        <fullName evidence="1">Uncharacterized protein</fullName>
    </submittedName>
</protein>
<reference evidence="1" key="1">
    <citation type="submission" date="2023-04" db="EMBL/GenBank/DDBJ databases">
        <title>Draft Genome sequencing of Naganishia species isolated from polar environments using Oxford Nanopore Technology.</title>
        <authorList>
            <person name="Leo P."/>
            <person name="Venkateswaran K."/>
        </authorList>
    </citation>
    <scope>NUCLEOTIDE SEQUENCE</scope>
    <source>
        <strain evidence="1">MNA-CCFEE 5261</strain>
    </source>
</reference>
<organism evidence="1 2">
    <name type="scientific">Naganishia cerealis</name>
    <dbReference type="NCBI Taxonomy" id="610337"/>
    <lineage>
        <taxon>Eukaryota</taxon>
        <taxon>Fungi</taxon>
        <taxon>Dikarya</taxon>
        <taxon>Basidiomycota</taxon>
        <taxon>Agaricomycotina</taxon>
        <taxon>Tremellomycetes</taxon>
        <taxon>Filobasidiales</taxon>
        <taxon>Filobasidiaceae</taxon>
        <taxon>Naganishia</taxon>
    </lineage>
</organism>
<evidence type="ECO:0000313" key="1">
    <source>
        <dbReference type="EMBL" id="KAJ9111108.1"/>
    </source>
</evidence>
<dbReference type="Proteomes" id="UP001241377">
    <property type="component" value="Unassembled WGS sequence"/>
</dbReference>
<name>A0ACC2WI86_9TREE</name>
<dbReference type="EMBL" id="JASBWR010000009">
    <property type="protein sequence ID" value="KAJ9111108.1"/>
    <property type="molecule type" value="Genomic_DNA"/>
</dbReference>
<sequence length="365" mass="39442">MKQYTLAHRKDFSGITLNPDAPQPAIQSPTEVLIKINALSLNARDLQIATGSYPAPHDIPENLVPVSDAAGEVIECGSKVNLWKEGDKVCTVVFQGHDQDEDVQYHTMIRGLGGAINGVAQEYFVVDQSQLVAMPAHMTYEEGSTLTIAAATAWSSLYGHHPKLKAGDTCLCLGSGGVSLFAAQIALNAGAKVIITSSSDKKIAEVKRLLRPLVRSASPDELLQTINYNSIPDWDQEVKKLTGGKGVDFTIEISGRATLGKSIRSTRSGGLVAISGYLSDYAELDPKIKEEGKLQHHGGCQFDAVNARGNFVGNKQQFMDMNRAFELGGVRPVVDKVFEFDQLKEAYDYLQSAKHIGKVVVKVGA</sequence>